<accession>A0A1H1S110</accession>
<dbReference type="EMBL" id="LT629740">
    <property type="protein sequence ID" value="SDS41694.1"/>
    <property type="molecule type" value="Genomic_DNA"/>
</dbReference>
<evidence type="ECO:0000313" key="7">
    <source>
        <dbReference type="EMBL" id="SDS41694.1"/>
    </source>
</evidence>
<evidence type="ECO:0000313" key="8">
    <source>
        <dbReference type="Proteomes" id="UP000199679"/>
    </source>
</evidence>
<keyword evidence="8" id="KW-1185">Reference proteome</keyword>
<dbReference type="GO" id="GO:0022857">
    <property type="term" value="F:transmembrane transporter activity"/>
    <property type="evidence" value="ECO:0007669"/>
    <property type="project" value="InterPro"/>
</dbReference>
<dbReference type="OrthoDB" id="9810109at2"/>
<feature type="transmembrane region" description="Helical" evidence="6">
    <location>
        <begin position="238"/>
        <end position="263"/>
    </location>
</feature>
<dbReference type="Gene3D" id="1.20.1740.10">
    <property type="entry name" value="Amino acid/polyamine transporter I"/>
    <property type="match status" value="1"/>
</dbReference>
<dbReference type="PANTHER" id="PTHR42770">
    <property type="entry name" value="AMINO ACID TRANSPORTER-RELATED"/>
    <property type="match status" value="1"/>
</dbReference>
<reference evidence="7 8" key="1">
    <citation type="submission" date="2016-10" db="EMBL/GenBank/DDBJ databases">
        <authorList>
            <person name="de Groot N.N."/>
        </authorList>
    </citation>
    <scope>NUCLEOTIDE SEQUENCE [LARGE SCALE GENOMIC DNA]</scope>
    <source>
        <strain evidence="7 8">MP1X4</strain>
    </source>
</reference>
<evidence type="ECO:0000256" key="2">
    <source>
        <dbReference type="ARBA" id="ARBA00022475"/>
    </source>
</evidence>
<protein>
    <submittedName>
        <fullName evidence="7">Amino acid/polyamine/organocation transporter, APC superfamily</fullName>
    </submittedName>
</protein>
<dbReference type="AlphaFoldDB" id="A0A1H1S110"/>
<feature type="transmembrane region" description="Helical" evidence="6">
    <location>
        <begin position="418"/>
        <end position="436"/>
    </location>
</feature>
<dbReference type="Proteomes" id="UP000199679">
    <property type="component" value="Chromosome I"/>
</dbReference>
<organism evidence="7 8">
    <name type="scientific">Mucilaginibacter mallensis</name>
    <dbReference type="NCBI Taxonomy" id="652787"/>
    <lineage>
        <taxon>Bacteria</taxon>
        <taxon>Pseudomonadati</taxon>
        <taxon>Bacteroidota</taxon>
        <taxon>Sphingobacteriia</taxon>
        <taxon>Sphingobacteriales</taxon>
        <taxon>Sphingobacteriaceae</taxon>
        <taxon>Mucilaginibacter</taxon>
    </lineage>
</organism>
<sequence>MAETSTHLERGLSLTQATAINMIDMVGIGPFVTIPFIVGAMRGPQCVLAWLLGAALAFLDGSVWAELGAKWPMAGGSYVFLQKVYGENRFGKMMSFLLVWQTIIQAPLVVASAAIGFSKYLTYLVSLNGIQQKMVSGALVIVVTILLYRNIKSIGKISVLLWIITGGTFLWLIGSGFHNFNPKWAFGFSKDAFDLTPIFWVGLGQASLQSVYSYLGYYNVCHLGGDIKNPEKNIPRSIFISVSGIAILYIGMQIMVSGAMPWQQIAGSNFIVSTYFELIYGPFAGKLATVLVLIIASASLLAVMLGYSRIPYAAALDGNFFKIFAKLHPKKQFPYVSLLFLGGIGFIFSLLLKLTDVIKAILTMRIIVQFVGQSIGVIYWHKTKPDDVRPYKMWLYPLPAIIGIIIWLFILFSNNWQYIVGATGFILTGAAVYFIVIEPQKRKRELEKA</sequence>
<evidence type="ECO:0000256" key="1">
    <source>
        <dbReference type="ARBA" id="ARBA00004651"/>
    </source>
</evidence>
<evidence type="ECO:0000256" key="6">
    <source>
        <dbReference type="SAM" id="Phobius"/>
    </source>
</evidence>
<name>A0A1H1S110_MUCMA</name>
<dbReference type="GO" id="GO:0005886">
    <property type="term" value="C:plasma membrane"/>
    <property type="evidence" value="ECO:0007669"/>
    <property type="project" value="UniProtKB-SubCell"/>
</dbReference>
<dbReference type="InterPro" id="IPR050367">
    <property type="entry name" value="APC_superfamily"/>
</dbReference>
<feature type="transmembrane region" description="Helical" evidence="6">
    <location>
        <begin position="393"/>
        <end position="412"/>
    </location>
</feature>
<feature type="transmembrane region" description="Helical" evidence="6">
    <location>
        <begin position="358"/>
        <end position="381"/>
    </location>
</feature>
<feature type="transmembrane region" description="Helical" evidence="6">
    <location>
        <begin position="20"/>
        <end position="41"/>
    </location>
</feature>
<evidence type="ECO:0000256" key="5">
    <source>
        <dbReference type="ARBA" id="ARBA00023136"/>
    </source>
</evidence>
<evidence type="ECO:0000256" key="3">
    <source>
        <dbReference type="ARBA" id="ARBA00022692"/>
    </source>
</evidence>
<proteinExistence type="predicted"/>
<feature type="transmembrane region" description="Helical" evidence="6">
    <location>
        <begin position="97"/>
        <end position="118"/>
    </location>
</feature>
<dbReference type="PANTHER" id="PTHR42770:SF7">
    <property type="entry name" value="MEMBRANE PROTEIN"/>
    <property type="match status" value="1"/>
</dbReference>
<dbReference type="PIRSF" id="PIRSF006060">
    <property type="entry name" value="AA_transporter"/>
    <property type="match status" value="1"/>
</dbReference>
<feature type="transmembrane region" description="Helical" evidence="6">
    <location>
        <begin position="283"/>
        <end position="307"/>
    </location>
</feature>
<evidence type="ECO:0000256" key="4">
    <source>
        <dbReference type="ARBA" id="ARBA00022989"/>
    </source>
</evidence>
<dbReference type="RefSeq" id="WP_091370140.1">
    <property type="nucleotide sequence ID" value="NZ_LT629740.1"/>
</dbReference>
<gene>
    <name evidence="7" type="ORF">SAMN05216490_1116</name>
</gene>
<keyword evidence="2" id="KW-1003">Cell membrane</keyword>
<keyword evidence="3 6" id="KW-0812">Transmembrane</keyword>
<feature type="transmembrane region" description="Helical" evidence="6">
    <location>
        <begin position="198"/>
        <end position="217"/>
    </location>
</feature>
<comment type="subcellular location">
    <subcellularLocation>
        <location evidence="1">Cell membrane</location>
        <topology evidence="1">Multi-pass membrane protein</topology>
    </subcellularLocation>
</comment>
<keyword evidence="5 6" id="KW-0472">Membrane</keyword>
<keyword evidence="4 6" id="KW-1133">Transmembrane helix</keyword>
<dbReference type="InterPro" id="IPR002293">
    <property type="entry name" value="AA/rel_permease1"/>
</dbReference>
<dbReference type="Pfam" id="PF13520">
    <property type="entry name" value="AA_permease_2"/>
    <property type="match status" value="1"/>
</dbReference>
<feature type="transmembrane region" description="Helical" evidence="6">
    <location>
        <begin position="333"/>
        <end position="352"/>
    </location>
</feature>
<feature type="transmembrane region" description="Helical" evidence="6">
    <location>
        <begin position="160"/>
        <end position="178"/>
    </location>
</feature>
<feature type="transmembrane region" description="Helical" evidence="6">
    <location>
        <begin position="47"/>
        <end position="65"/>
    </location>
</feature>
<dbReference type="STRING" id="652787.SAMN05216490_1116"/>